<dbReference type="GO" id="GO:0005506">
    <property type="term" value="F:iron ion binding"/>
    <property type="evidence" value="ECO:0007669"/>
    <property type="project" value="InterPro"/>
</dbReference>
<dbReference type="EMBL" id="PGGS01000155">
    <property type="protein sequence ID" value="PNH07895.1"/>
    <property type="molecule type" value="Genomic_DNA"/>
</dbReference>
<evidence type="ECO:0000313" key="5">
    <source>
        <dbReference type="Proteomes" id="UP000236333"/>
    </source>
</evidence>
<keyword evidence="3" id="KW-0472">Membrane</keyword>
<dbReference type="GO" id="GO:0004497">
    <property type="term" value="F:monooxygenase activity"/>
    <property type="evidence" value="ECO:0007669"/>
    <property type="project" value="InterPro"/>
</dbReference>
<evidence type="ECO:0000256" key="1">
    <source>
        <dbReference type="ARBA" id="ARBA00010617"/>
    </source>
</evidence>
<dbReference type="InterPro" id="IPR036396">
    <property type="entry name" value="Cyt_P450_sf"/>
</dbReference>
<comment type="similarity">
    <text evidence="1">Belongs to the cytochrome P450 family.</text>
</comment>
<organism evidence="4 5">
    <name type="scientific">Tetrabaena socialis</name>
    <dbReference type="NCBI Taxonomy" id="47790"/>
    <lineage>
        <taxon>Eukaryota</taxon>
        <taxon>Viridiplantae</taxon>
        <taxon>Chlorophyta</taxon>
        <taxon>core chlorophytes</taxon>
        <taxon>Chlorophyceae</taxon>
        <taxon>CS clade</taxon>
        <taxon>Chlamydomonadales</taxon>
        <taxon>Tetrabaenaceae</taxon>
        <taxon>Tetrabaena</taxon>
    </lineage>
</organism>
<proteinExistence type="inferred from homology"/>
<keyword evidence="3" id="KW-0812">Transmembrane</keyword>
<name>A0A2J8A5W7_9CHLO</name>
<dbReference type="Gene3D" id="1.10.630.10">
    <property type="entry name" value="Cytochrome P450"/>
    <property type="match status" value="1"/>
</dbReference>
<keyword evidence="5" id="KW-1185">Reference proteome</keyword>
<evidence type="ECO:0000256" key="2">
    <source>
        <dbReference type="SAM" id="MobiDB-lite"/>
    </source>
</evidence>
<feature type="compositionally biased region" description="Basic residues" evidence="2">
    <location>
        <begin position="127"/>
        <end position="137"/>
    </location>
</feature>
<feature type="compositionally biased region" description="Basic and acidic residues" evidence="2">
    <location>
        <begin position="418"/>
        <end position="428"/>
    </location>
</feature>
<dbReference type="GO" id="GO:0016705">
    <property type="term" value="F:oxidoreductase activity, acting on paired donors, with incorporation or reduction of molecular oxygen"/>
    <property type="evidence" value="ECO:0007669"/>
    <property type="project" value="InterPro"/>
</dbReference>
<dbReference type="AlphaFoldDB" id="A0A2J8A5W7"/>
<dbReference type="GO" id="GO:0020037">
    <property type="term" value="F:heme binding"/>
    <property type="evidence" value="ECO:0007669"/>
    <property type="project" value="InterPro"/>
</dbReference>
<evidence type="ECO:0000256" key="3">
    <source>
        <dbReference type="SAM" id="Phobius"/>
    </source>
</evidence>
<feature type="region of interest" description="Disordered" evidence="2">
    <location>
        <begin position="108"/>
        <end position="147"/>
    </location>
</feature>
<feature type="compositionally biased region" description="Basic residues" evidence="2">
    <location>
        <begin position="408"/>
        <end position="417"/>
    </location>
</feature>
<dbReference type="PANTHER" id="PTHR24305:SF166">
    <property type="entry name" value="CYTOCHROME P450 12A4, MITOCHONDRIAL-RELATED"/>
    <property type="match status" value="1"/>
</dbReference>
<accession>A0A2J8A5W7</accession>
<protein>
    <submittedName>
        <fullName evidence="4">Uncharacterized protein</fullName>
    </submittedName>
</protein>
<feature type="region of interest" description="Disordered" evidence="2">
    <location>
        <begin position="311"/>
        <end position="342"/>
    </location>
</feature>
<dbReference type="InterPro" id="IPR001128">
    <property type="entry name" value="Cyt_P450"/>
</dbReference>
<dbReference type="SUPFAM" id="SSF48264">
    <property type="entry name" value="Cytochrome P450"/>
    <property type="match status" value="1"/>
</dbReference>
<dbReference type="OrthoDB" id="6764281at2759"/>
<gene>
    <name evidence="4" type="ORF">TSOC_005598</name>
</gene>
<dbReference type="PANTHER" id="PTHR24305">
    <property type="entry name" value="CYTOCHROME P450"/>
    <property type="match status" value="1"/>
</dbReference>
<dbReference type="Pfam" id="PF00067">
    <property type="entry name" value="p450"/>
    <property type="match status" value="1"/>
</dbReference>
<comment type="caution">
    <text evidence="4">The sequence shown here is derived from an EMBL/GenBank/DDBJ whole genome shotgun (WGS) entry which is preliminary data.</text>
</comment>
<evidence type="ECO:0000313" key="4">
    <source>
        <dbReference type="EMBL" id="PNH07895.1"/>
    </source>
</evidence>
<sequence length="566" mass="60919">MLLLLVLLVLLLVVLVLVLVVLVVLLLVMLLLLVLLVVLLVVLLLVVLVLMLVLLLLQQLLPGSLNRRLRSRRRVTSPATPATITSIHGQGWWHRNRQRIRHLRRPAPGAPAFPASWSGEAGARPRVPGRRDHRRHRGPDPRPTTPASVLTRLAAVGDGVATAAAPAAVPITAAAVVAIVAALDQIRVASVGIVTLAQYTGRGSGRPSRRQRLVLLRLVLLRRQSGGGVVVILRSEVLDVPHHRMAPAPLGRHPPQSLAVNQLRRIQIQVRFEIRIPIRRIEIQIQIHAGLGQVQRQAAVLRAGALTLDPTRLLRPPGSGSGRGSGNSRAHRRRRGRAVGGAGWRDRVGARRAAAAGRACVLLAGRAGAAASGGGGSEGVQLRRHELNCSPGAATAAATAAAMEPWRRPRRRRRRQRERLLGARDQRRQPGSGGGSGWRRRELRRQQPLIGILFVEGFETTGHTISWTLFNIATTPGVQEAVAAELRSVGLLVRAAPEGGPSAARPLELDDLKRLPYLTACVKARGDADVPRGLHHGPAFWPAGVAPKSRMTGTASTVVPSSDEKQ</sequence>
<dbReference type="Proteomes" id="UP000236333">
    <property type="component" value="Unassembled WGS sequence"/>
</dbReference>
<feature type="region of interest" description="Disordered" evidence="2">
    <location>
        <begin position="398"/>
        <end position="440"/>
    </location>
</feature>
<reference evidence="4 5" key="1">
    <citation type="journal article" date="2017" name="Mol. Biol. Evol.">
        <title>The 4-celled Tetrabaena socialis nuclear genome reveals the essential components for genetic control of cell number at the origin of multicellularity in the volvocine lineage.</title>
        <authorList>
            <person name="Featherston J."/>
            <person name="Arakaki Y."/>
            <person name="Hanschen E.R."/>
            <person name="Ferris P.J."/>
            <person name="Michod R.E."/>
            <person name="Olson B.J.S.C."/>
            <person name="Nozaki H."/>
            <person name="Durand P.M."/>
        </authorList>
    </citation>
    <scope>NUCLEOTIDE SEQUENCE [LARGE SCALE GENOMIC DNA]</scope>
    <source>
        <strain evidence="4 5">NIES-571</strain>
    </source>
</reference>
<feature type="transmembrane region" description="Helical" evidence="3">
    <location>
        <begin position="28"/>
        <end position="57"/>
    </location>
</feature>
<keyword evidence="3" id="KW-1133">Transmembrane helix</keyword>
<dbReference type="InterPro" id="IPR050121">
    <property type="entry name" value="Cytochrome_P450_monoxygenase"/>
</dbReference>